<gene>
    <name evidence="1" type="ORF">VitviT2T_016370</name>
</gene>
<reference evidence="1 2" key="1">
    <citation type="journal article" date="2023" name="Hortic Res">
        <title>The complete reference genome for grapevine (Vitis vinifera L.) genetics and breeding.</title>
        <authorList>
            <person name="Shi X."/>
            <person name="Cao S."/>
            <person name="Wang X."/>
            <person name="Huang S."/>
            <person name="Wang Y."/>
            <person name="Liu Z."/>
            <person name="Liu W."/>
            <person name="Leng X."/>
            <person name="Peng Y."/>
            <person name="Wang N."/>
            <person name="Wang Y."/>
            <person name="Ma Z."/>
            <person name="Xu X."/>
            <person name="Zhang F."/>
            <person name="Xue H."/>
            <person name="Zhong H."/>
            <person name="Wang Y."/>
            <person name="Zhang K."/>
            <person name="Velt A."/>
            <person name="Avia K."/>
            <person name="Holtgrawe D."/>
            <person name="Grimplet J."/>
            <person name="Matus J.T."/>
            <person name="Ware D."/>
            <person name="Wu X."/>
            <person name="Wang H."/>
            <person name="Liu C."/>
            <person name="Fang Y."/>
            <person name="Rustenholz C."/>
            <person name="Cheng Z."/>
            <person name="Xiao H."/>
            <person name="Zhou Y."/>
        </authorList>
    </citation>
    <scope>NUCLEOTIDE SEQUENCE [LARGE SCALE GENOMIC DNA]</scope>
    <source>
        <strain evidence="2">cv. Pinot noir / PN40024</strain>
        <tissue evidence="1">Leaf</tissue>
    </source>
</reference>
<proteinExistence type="predicted"/>
<dbReference type="PANTHER" id="PTHR48221">
    <property type="entry name" value="ACYL-COA SYNTHETASE FAMILY PROTEIN"/>
    <property type="match status" value="1"/>
</dbReference>
<evidence type="ECO:0000313" key="1">
    <source>
        <dbReference type="EMBL" id="WJZ97791.1"/>
    </source>
</evidence>
<dbReference type="PANTHER" id="PTHR48221:SF2">
    <property type="entry name" value="ACYL-COA SYNTHETASE FAMILY PROTEIN"/>
    <property type="match status" value="1"/>
</dbReference>
<name>A0ABY9CRW0_VITVI</name>
<dbReference type="Proteomes" id="UP001227230">
    <property type="component" value="Chromosome 11"/>
</dbReference>
<evidence type="ECO:0000313" key="2">
    <source>
        <dbReference type="Proteomes" id="UP001227230"/>
    </source>
</evidence>
<sequence length="698" mass="79503">MSRLPEITDLFARLASNLKTLYPTDKNEDCLEGASDPSISELNRSLNLDDEGSSVRVLDAALSLMCFKAPQVFESRVEYLVKTIVAVISSSISCKVSRFQREEVFLIGSSISRYDCTELIEACTDVIGRLKGHGKLPLLLSYAVVRVAALSSRYRCLFPLTPILHEQSIKERSNNISKLLFHFPGEFSLKNHEIPFRLLLWYLDPLILKHDVSKILQDTMKRPFLCLNKEFHERMDWRSIIICLVLSPTMFVETRALLHNWFLITGLASVLQLLIEVVSMILDVVSRPTGWGISVEMGSKLPFSIAYFPYNHHVYRILSGTLSSESFLHLVSIINVPISRAGNHSMPTIKQVPMKISTIGHKSVWAAAMNFPDWFFFASVLLFSEKSFQDNFYSKCGIGVPRTEKRHDVEPLCFSSAAARYIAWILSPADKSHQDLLVDWLTKLSESWTLKQFGSDTYNKEIADYRKKLKKTKFPVYKGDYNLPKEYNYVTIVLWLKEFQNSYTKNQYKTASSLAFCEHNLSYSLRFQHSVLFRRIPLGILIGCPYYLDESGCEMLLHYSATGTIPLLRETHSGALKHLKLDSEGQKDSIMWTEEYTKEEAAAGASLVFRLTDVVLSMAASLFETDESGLEFICQVKVKAGRYLIKCIKKLLQFNDGIMLMDLFNRLVQWRNQGQEVFQGCTDLDDVINGLGLKLSSL</sequence>
<keyword evidence="2" id="KW-1185">Reference proteome</keyword>
<protein>
    <submittedName>
        <fullName evidence="1">Uncharacterized protein</fullName>
    </submittedName>
</protein>
<dbReference type="EMBL" id="CP126658">
    <property type="protein sequence ID" value="WJZ97791.1"/>
    <property type="molecule type" value="Genomic_DNA"/>
</dbReference>
<accession>A0ABY9CRW0</accession>
<organism evidence="1 2">
    <name type="scientific">Vitis vinifera</name>
    <name type="common">Grape</name>
    <dbReference type="NCBI Taxonomy" id="29760"/>
    <lineage>
        <taxon>Eukaryota</taxon>
        <taxon>Viridiplantae</taxon>
        <taxon>Streptophyta</taxon>
        <taxon>Embryophyta</taxon>
        <taxon>Tracheophyta</taxon>
        <taxon>Spermatophyta</taxon>
        <taxon>Magnoliopsida</taxon>
        <taxon>eudicotyledons</taxon>
        <taxon>Gunneridae</taxon>
        <taxon>Pentapetalae</taxon>
        <taxon>rosids</taxon>
        <taxon>Vitales</taxon>
        <taxon>Vitaceae</taxon>
        <taxon>Viteae</taxon>
        <taxon>Vitis</taxon>
    </lineage>
</organism>